<keyword evidence="1" id="KW-0862">Zinc</keyword>
<feature type="compositionally biased region" description="Basic and acidic residues" evidence="2">
    <location>
        <begin position="299"/>
        <end position="357"/>
    </location>
</feature>
<evidence type="ECO:0000256" key="1">
    <source>
        <dbReference type="PROSITE-ProRule" id="PRU00047"/>
    </source>
</evidence>
<dbReference type="SUPFAM" id="SSF57756">
    <property type="entry name" value="Retrovirus zinc finger-like domains"/>
    <property type="match status" value="1"/>
</dbReference>
<feature type="compositionally biased region" description="Pro residues" evidence="2">
    <location>
        <begin position="288"/>
        <end position="297"/>
    </location>
</feature>
<keyword evidence="5" id="KW-1185">Reference proteome</keyword>
<evidence type="ECO:0000259" key="3">
    <source>
        <dbReference type="PROSITE" id="PS50158"/>
    </source>
</evidence>
<feature type="compositionally biased region" description="Pro residues" evidence="2">
    <location>
        <begin position="160"/>
        <end position="171"/>
    </location>
</feature>
<feature type="compositionally biased region" description="Pro residues" evidence="2">
    <location>
        <begin position="69"/>
        <end position="89"/>
    </location>
</feature>
<feature type="region of interest" description="Disordered" evidence="2">
    <location>
        <begin position="504"/>
        <end position="556"/>
    </location>
</feature>
<feature type="compositionally biased region" description="Polar residues" evidence="2">
    <location>
        <begin position="540"/>
        <end position="550"/>
    </location>
</feature>
<protein>
    <recommendedName>
        <fullName evidence="3">CCHC-type domain-containing protein</fullName>
    </recommendedName>
</protein>
<proteinExistence type="predicted"/>
<dbReference type="AlphaFoldDB" id="A0A7C8IV33"/>
<feature type="domain" description="CCHC-type" evidence="3">
    <location>
        <begin position="17"/>
        <end position="32"/>
    </location>
</feature>
<dbReference type="GO" id="GO:0003676">
    <property type="term" value="F:nucleic acid binding"/>
    <property type="evidence" value="ECO:0007669"/>
    <property type="project" value="InterPro"/>
</dbReference>
<dbReference type="Proteomes" id="UP000481858">
    <property type="component" value="Unassembled WGS sequence"/>
</dbReference>
<feature type="compositionally biased region" description="Polar residues" evidence="2">
    <location>
        <begin position="608"/>
        <end position="619"/>
    </location>
</feature>
<dbReference type="PROSITE" id="PS50158">
    <property type="entry name" value="ZF_CCHC"/>
    <property type="match status" value="1"/>
</dbReference>
<evidence type="ECO:0000313" key="5">
    <source>
        <dbReference type="Proteomes" id="UP000481858"/>
    </source>
</evidence>
<keyword evidence="1" id="KW-0479">Metal-binding</keyword>
<feature type="region of interest" description="Disordered" evidence="2">
    <location>
        <begin position="573"/>
        <end position="623"/>
    </location>
</feature>
<dbReference type="InParanoid" id="A0A7C8IV33"/>
<dbReference type="InterPro" id="IPR001878">
    <property type="entry name" value="Znf_CCHC"/>
</dbReference>
<dbReference type="InterPro" id="IPR036875">
    <property type="entry name" value="Znf_CCHC_sf"/>
</dbReference>
<name>A0A7C8IV33_9PEZI</name>
<organism evidence="4 5">
    <name type="scientific">Xylaria multiplex</name>
    <dbReference type="NCBI Taxonomy" id="323545"/>
    <lineage>
        <taxon>Eukaryota</taxon>
        <taxon>Fungi</taxon>
        <taxon>Dikarya</taxon>
        <taxon>Ascomycota</taxon>
        <taxon>Pezizomycotina</taxon>
        <taxon>Sordariomycetes</taxon>
        <taxon>Xylariomycetidae</taxon>
        <taxon>Xylariales</taxon>
        <taxon>Xylariaceae</taxon>
        <taxon>Xylaria</taxon>
    </lineage>
</organism>
<feature type="compositionally biased region" description="Polar residues" evidence="2">
    <location>
        <begin position="270"/>
        <end position="285"/>
    </location>
</feature>
<comment type="caution">
    <text evidence="4">The sequence shown here is derived from an EMBL/GenBank/DDBJ whole genome shotgun (WGS) entry which is preliminary data.</text>
</comment>
<accession>A0A7C8IV33</accession>
<evidence type="ECO:0000256" key="2">
    <source>
        <dbReference type="SAM" id="MobiDB-lite"/>
    </source>
</evidence>
<sequence length="740" mass="83763">MADRPPGYEHAAEDHVCYNCGMKGHMFFACPEDTRRVPAGLEASRKRQASGNDYHVPAKRSKGPVVTHYPPPPPLGLPHIPPPPIPYSPRPSYEGFHSGPPPGPSSGQPPVPPTGPPYHQPHHLGHYDQYPPPNTGRSAPRGLPYGSSRDVHEHQFQGPPRAPPSETPYRPPHYDQYDRPGPLTAAPYGRPYSAPPDRYDEQSAGLPQGPPYTATHRAPYQAHFDHYPPAPGVDNYYPGPPQPYPPPHSNIYRNASHYGYDTAPPARLYTASNHESPPPGTNSYQPHQFPPSDPPPYHIRYDGRFIDRPSYEPQRREAHPQLPERRSGESRQNRERHGRRMRYDSPKGRSRSERRFTDQPVRVPSPVNCTPPAQLGKDSTFTEGSKPQQSISDAVLVDMKDTEQYTAEEFSWEEEMIFKELPGKITRDLIREPLPAEWTDDPIMPPKYDKETITSRYINPTNVDDFALSVRETKAWQIMQYHPVFLPHTDVRIEKLWDYEKASNPGPVYNKQSRHSTNNGGSGRQRGKSWGSKTRGSRQMRYSQYHGQSHSSDDQLSYFRPGLIKRMWDQTSYRDNDEPEGENEGMGQKSKISSPEPGEVCESDDQEPTATTKSPSPSWQGDYHHMRQKYQGRIDHLRKLLQLPYFHLVTSRNLHPARLAREVPKVGLVDLLAGVTPGASLNEIHPYLNQTVPRPARDNDQQSFMQHISVVGESTLLQGHESSVHTDDVCQLGLNDRFAS</sequence>
<dbReference type="EMBL" id="WUBL01000003">
    <property type="protein sequence ID" value="KAF2973046.1"/>
    <property type="molecule type" value="Genomic_DNA"/>
</dbReference>
<feature type="compositionally biased region" description="Pro residues" evidence="2">
    <location>
        <begin position="99"/>
        <end position="119"/>
    </location>
</feature>
<feature type="compositionally biased region" description="Polar residues" evidence="2">
    <location>
        <begin position="377"/>
        <end position="389"/>
    </location>
</feature>
<gene>
    <name evidence="4" type="ORF">GQX73_g588</name>
</gene>
<keyword evidence="1" id="KW-0863">Zinc-finger</keyword>
<feature type="region of interest" description="Disordered" evidence="2">
    <location>
        <begin position="39"/>
        <end position="389"/>
    </location>
</feature>
<dbReference type="GO" id="GO:0008270">
    <property type="term" value="F:zinc ion binding"/>
    <property type="evidence" value="ECO:0007669"/>
    <property type="project" value="UniProtKB-KW"/>
</dbReference>
<evidence type="ECO:0000313" key="4">
    <source>
        <dbReference type="EMBL" id="KAF2973046.1"/>
    </source>
</evidence>
<reference evidence="4 5" key="1">
    <citation type="submission" date="2019-12" db="EMBL/GenBank/DDBJ databases">
        <title>Draft genome sequence of the ascomycete Xylaria multiplex DSM 110363.</title>
        <authorList>
            <person name="Buettner E."/>
            <person name="Kellner H."/>
        </authorList>
    </citation>
    <scope>NUCLEOTIDE SEQUENCE [LARGE SCALE GENOMIC DNA]</scope>
    <source>
        <strain evidence="4 5">DSM 110363</strain>
    </source>
</reference>
<dbReference type="OrthoDB" id="3550095at2759"/>
<feature type="compositionally biased region" description="Pro residues" evidence="2">
    <location>
        <begin position="238"/>
        <end position="248"/>
    </location>
</feature>